<dbReference type="InterPro" id="IPR003137">
    <property type="entry name" value="PA_domain"/>
</dbReference>
<keyword evidence="6" id="KW-1185">Reference proteome</keyword>
<dbReference type="InterPro" id="IPR007484">
    <property type="entry name" value="Peptidase_M28"/>
</dbReference>
<dbReference type="Gene3D" id="3.50.30.30">
    <property type="match status" value="1"/>
</dbReference>
<dbReference type="EMBL" id="CP093326">
    <property type="protein sequence ID" value="UNK44942.1"/>
    <property type="molecule type" value="Genomic_DNA"/>
</dbReference>
<accession>A0ABY3W9F1</accession>
<protein>
    <submittedName>
        <fullName evidence="5">M20/M25/M40 family metallo-hydrolase</fullName>
    </submittedName>
</protein>
<proteinExistence type="predicted"/>
<feature type="chain" id="PRO_5045660833" evidence="2">
    <location>
        <begin position="29"/>
        <end position="506"/>
    </location>
</feature>
<dbReference type="Gene3D" id="3.40.630.10">
    <property type="entry name" value="Zn peptidases"/>
    <property type="match status" value="2"/>
</dbReference>
<evidence type="ECO:0000313" key="6">
    <source>
        <dbReference type="Proteomes" id="UP000829069"/>
    </source>
</evidence>
<dbReference type="SUPFAM" id="SSF52025">
    <property type="entry name" value="PA domain"/>
    <property type="match status" value="1"/>
</dbReference>
<dbReference type="InterPro" id="IPR046450">
    <property type="entry name" value="PA_dom_sf"/>
</dbReference>
<feature type="domain" description="Peptidase M28" evidence="4">
    <location>
        <begin position="255"/>
        <end position="470"/>
    </location>
</feature>
<feature type="signal peptide" evidence="2">
    <location>
        <begin position="1"/>
        <end position="28"/>
    </location>
</feature>
<keyword evidence="2" id="KW-0732">Signal</keyword>
<dbReference type="Proteomes" id="UP000829069">
    <property type="component" value="Chromosome"/>
</dbReference>
<reference evidence="5 6" key="1">
    <citation type="submission" date="2022-03" db="EMBL/GenBank/DDBJ databases">
        <title>Isotopic signatures of nitrous oxide derived from detoxification processes.</title>
        <authorList>
            <person name="Behrendt U."/>
            <person name="Buchen C."/>
            <person name="Well R."/>
            <person name="Ulrich A."/>
            <person name="Rohe L."/>
            <person name="Kolb S."/>
            <person name="Schloter M."/>
            <person name="Horn M.A."/>
            <person name="Augustin J."/>
        </authorList>
    </citation>
    <scope>NUCLEOTIDE SEQUENCE [LARGE SCALE GENOMIC DNA]</scope>
    <source>
        <strain evidence="5 6">S4-C24</strain>
    </source>
</reference>
<dbReference type="Pfam" id="PF04389">
    <property type="entry name" value="Peptidase_M28"/>
    <property type="match status" value="1"/>
</dbReference>
<dbReference type="InterPro" id="IPR045175">
    <property type="entry name" value="M28_fam"/>
</dbReference>
<dbReference type="Pfam" id="PF02225">
    <property type="entry name" value="PA"/>
    <property type="match status" value="1"/>
</dbReference>
<dbReference type="RefSeq" id="WP_127511879.1">
    <property type="nucleotide sequence ID" value="NZ_CP093326.1"/>
</dbReference>
<evidence type="ECO:0000256" key="1">
    <source>
        <dbReference type="SAM" id="MobiDB-lite"/>
    </source>
</evidence>
<organism evidence="5 6">
    <name type="scientific">Arthrobacter sulfonylureivorans</name>
    <dbReference type="NCBI Taxonomy" id="2486855"/>
    <lineage>
        <taxon>Bacteria</taxon>
        <taxon>Bacillati</taxon>
        <taxon>Actinomycetota</taxon>
        <taxon>Actinomycetes</taxon>
        <taxon>Micrococcales</taxon>
        <taxon>Micrococcaceae</taxon>
        <taxon>Arthrobacter</taxon>
    </lineage>
</organism>
<feature type="region of interest" description="Disordered" evidence="1">
    <location>
        <begin position="484"/>
        <end position="506"/>
    </location>
</feature>
<gene>
    <name evidence="5" type="ORF">MNQ99_13395</name>
</gene>
<dbReference type="PANTHER" id="PTHR12147:SF26">
    <property type="entry name" value="PEPTIDASE M28 DOMAIN-CONTAINING PROTEIN"/>
    <property type="match status" value="1"/>
</dbReference>
<evidence type="ECO:0000256" key="2">
    <source>
        <dbReference type="SAM" id="SignalP"/>
    </source>
</evidence>
<dbReference type="SUPFAM" id="SSF53187">
    <property type="entry name" value="Zn-dependent exopeptidases"/>
    <property type="match status" value="1"/>
</dbReference>
<dbReference type="PANTHER" id="PTHR12147">
    <property type="entry name" value="METALLOPEPTIDASE M28 FAMILY MEMBER"/>
    <property type="match status" value="1"/>
</dbReference>
<evidence type="ECO:0000259" key="3">
    <source>
        <dbReference type="Pfam" id="PF02225"/>
    </source>
</evidence>
<evidence type="ECO:0000313" key="5">
    <source>
        <dbReference type="EMBL" id="UNK44942.1"/>
    </source>
</evidence>
<sequence>MKTHRFRRGAAITAATALAFGIGLPAQADNGTNTSALRDAVTAENIFSHLQALQDVADANGGNRAAGTPGYEASAQYIEAQLVAAGYTPVRQTFSYERFVLNSADFEQVAPTPTVYAAAEDFLGMDYSGSGDVTAPVTAVDINLAGDRASTSGCEAADFAGFPTGNIALIQRGTCDFALKVSNAAAAGAVGVVLFNQGNGGTPDRLDLFGGTLGTPQAIPAVTTSFDLGAELAGTVGLEVRIAVDAEIVQTETFNILADTAGRADRTVVVGAHLDSVSEGPGINDNGSGSAAILETALQIAASGDEPRNRVRFAFWGGEEDGLLGSEYYVSQLTKKDIKQHALNLNFDMVGSPNAVRFVYDGDGDAFGLTGPNGSANVEHVFEDYFASQGLATEPTAFDGRSDYFAFINNGIPAGGLFTGAEEIKTEEQAAIYGGTAGEAYDPCYHQACDTVDNVDPVVLEQMADAIAHTTLTFAETTSAINGTAKGNGKGTDNSKMLFKGHQAIR</sequence>
<name>A0ABY3W9F1_9MICC</name>
<feature type="domain" description="PA" evidence="3">
    <location>
        <begin position="133"/>
        <end position="232"/>
    </location>
</feature>
<evidence type="ECO:0000259" key="4">
    <source>
        <dbReference type="Pfam" id="PF04389"/>
    </source>
</evidence>